<dbReference type="Pfam" id="PF22557">
    <property type="entry name" value="DuOB"/>
    <property type="match status" value="1"/>
</dbReference>
<dbReference type="OrthoDB" id="9815690at2"/>
<accession>A0A4V1AVJ5</accession>
<dbReference type="KEGG" id="nwr:E3U44_01660"/>
<dbReference type="RefSeq" id="WP_134356370.1">
    <property type="nucleotide sequence ID" value="NZ_CP038033.1"/>
</dbReference>
<feature type="domain" description="Dual OB-containing" evidence="1">
    <location>
        <begin position="5"/>
        <end position="220"/>
    </location>
</feature>
<evidence type="ECO:0000313" key="3">
    <source>
        <dbReference type="Proteomes" id="UP000294325"/>
    </source>
</evidence>
<protein>
    <recommendedName>
        <fullName evidence="1">Dual OB-containing domain-containing protein</fullName>
    </recommendedName>
</protein>
<reference evidence="2 3" key="1">
    <citation type="submission" date="2019-03" db="EMBL/GenBank/DDBJ databases">
        <title>The genome sequence of Nitrosococcus wardiae strain D1FHST reveals the archetypal metabolic capacity of ammonia-oxidizing Gammaproteobacteria.</title>
        <authorList>
            <person name="Wang L."/>
            <person name="Lim C.K."/>
            <person name="Hanson T.E."/>
            <person name="Dang H."/>
            <person name="Klotz M.G."/>
        </authorList>
    </citation>
    <scope>NUCLEOTIDE SEQUENCE [LARGE SCALE GENOMIC DNA]</scope>
    <source>
        <strain evidence="2 3">D1FHS</strain>
    </source>
</reference>
<dbReference type="AlphaFoldDB" id="A0A4V1AVJ5"/>
<evidence type="ECO:0000313" key="2">
    <source>
        <dbReference type="EMBL" id="QBQ53355.1"/>
    </source>
</evidence>
<dbReference type="InterPro" id="IPR054335">
    <property type="entry name" value="DuOB_dom"/>
</dbReference>
<dbReference type="EMBL" id="CP038033">
    <property type="protein sequence ID" value="QBQ53355.1"/>
    <property type="molecule type" value="Genomic_DNA"/>
</dbReference>
<evidence type="ECO:0000259" key="1">
    <source>
        <dbReference type="Pfam" id="PF22557"/>
    </source>
</evidence>
<proteinExistence type="predicted"/>
<keyword evidence="3" id="KW-1185">Reference proteome</keyword>
<dbReference type="Proteomes" id="UP000294325">
    <property type="component" value="Chromosome"/>
</dbReference>
<sequence>MSYVKTIVCFANSRKNFGRCTAGKEWINGKPGEWVRPISRRVTHEISEEEQKFENGYEPQLLDIIQVPCESRYPLNHQRENHIIASRYFWLKRGKLEFQDAHNWLDAPNTLWGTGQGSYTGLNNRVAIGAENGTSLHLISVKRLQLLVGLKAPEYPDSKRAVRGQFVYQGSAYRMDVTDPVIERKFMSQADGHYEIHHPLLCVSLGDPYKGYYYKLIAGVLYEERFR</sequence>
<name>A0A4V1AVJ5_9GAMM</name>
<organism evidence="2 3">
    <name type="scientific">Nitrosococcus wardiae</name>
    <dbReference type="NCBI Taxonomy" id="1814290"/>
    <lineage>
        <taxon>Bacteria</taxon>
        <taxon>Pseudomonadati</taxon>
        <taxon>Pseudomonadota</taxon>
        <taxon>Gammaproteobacteria</taxon>
        <taxon>Chromatiales</taxon>
        <taxon>Chromatiaceae</taxon>
        <taxon>Nitrosococcus</taxon>
    </lineage>
</organism>
<gene>
    <name evidence="2" type="ORF">E3U44_01660</name>
</gene>